<dbReference type="Proteomes" id="UP000274762">
    <property type="component" value="Unassembled WGS sequence"/>
</dbReference>
<keyword evidence="9 16" id="KW-0418">Kinase</keyword>
<dbReference type="PRINTS" id="PR00344">
    <property type="entry name" value="BCTRLSENSOR"/>
</dbReference>
<evidence type="ECO:0000256" key="14">
    <source>
        <dbReference type="SAM" id="Phobius"/>
    </source>
</evidence>
<keyword evidence="4" id="KW-1003">Cell membrane</keyword>
<keyword evidence="12" id="KW-0902">Two-component regulatory system</keyword>
<dbReference type="PROSITE" id="PS50109">
    <property type="entry name" value="HIS_KIN"/>
    <property type="match status" value="1"/>
</dbReference>
<dbReference type="GO" id="GO:0005886">
    <property type="term" value="C:plasma membrane"/>
    <property type="evidence" value="ECO:0007669"/>
    <property type="project" value="UniProtKB-SubCell"/>
</dbReference>
<feature type="domain" description="Histidine kinase" evidence="15">
    <location>
        <begin position="415"/>
        <end position="573"/>
    </location>
</feature>
<dbReference type="InterPro" id="IPR033463">
    <property type="entry name" value="sCache_3"/>
</dbReference>
<dbReference type="InterPro" id="IPR050980">
    <property type="entry name" value="2C_sensor_his_kinase"/>
</dbReference>
<dbReference type="AlphaFoldDB" id="A0A495JY88"/>
<evidence type="ECO:0000256" key="13">
    <source>
        <dbReference type="ARBA" id="ARBA00023136"/>
    </source>
</evidence>
<evidence type="ECO:0000256" key="12">
    <source>
        <dbReference type="ARBA" id="ARBA00023012"/>
    </source>
</evidence>
<evidence type="ECO:0000256" key="5">
    <source>
        <dbReference type="ARBA" id="ARBA00022553"/>
    </source>
</evidence>
<dbReference type="EMBL" id="RBKV01000001">
    <property type="protein sequence ID" value="RKR93967.1"/>
    <property type="molecule type" value="Genomic_DNA"/>
</dbReference>
<dbReference type="Pfam" id="PF17203">
    <property type="entry name" value="sCache_3_2"/>
    <property type="match status" value="1"/>
</dbReference>
<dbReference type="SUPFAM" id="SSF55890">
    <property type="entry name" value="Sporulation response regulatory protein Spo0B"/>
    <property type="match status" value="1"/>
</dbReference>
<evidence type="ECO:0000256" key="8">
    <source>
        <dbReference type="ARBA" id="ARBA00022741"/>
    </source>
</evidence>
<protein>
    <recommendedName>
        <fullName evidence="3">histidine kinase</fullName>
        <ecNumber evidence="3">2.7.13.3</ecNumber>
    </recommendedName>
</protein>
<organism evidence="16 17">
    <name type="scientific">Williamsia marianensis</name>
    <dbReference type="NCBI Taxonomy" id="85044"/>
    <lineage>
        <taxon>Bacteria</taxon>
        <taxon>Bacillati</taxon>
        <taxon>Actinomycetota</taxon>
        <taxon>Actinomycetes</taxon>
        <taxon>Mycobacteriales</taxon>
        <taxon>Nocardiaceae</taxon>
        <taxon>Williamsia</taxon>
    </lineage>
</organism>
<dbReference type="InterPro" id="IPR036890">
    <property type="entry name" value="HATPase_C_sf"/>
</dbReference>
<proteinExistence type="predicted"/>
<evidence type="ECO:0000259" key="15">
    <source>
        <dbReference type="PROSITE" id="PS50109"/>
    </source>
</evidence>
<keyword evidence="7 14" id="KW-0812">Transmembrane</keyword>
<dbReference type="InterPro" id="IPR029151">
    <property type="entry name" value="Sensor-like_sf"/>
</dbReference>
<keyword evidence="5" id="KW-0597">Phosphoprotein</keyword>
<evidence type="ECO:0000256" key="10">
    <source>
        <dbReference type="ARBA" id="ARBA00022840"/>
    </source>
</evidence>
<dbReference type="InterPro" id="IPR004358">
    <property type="entry name" value="Sig_transdc_His_kin-like_C"/>
</dbReference>
<dbReference type="InterPro" id="IPR003594">
    <property type="entry name" value="HATPase_dom"/>
</dbReference>
<evidence type="ECO:0000256" key="2">
    <source>
        <dbReference type="ARBA" id="ARBA00004651"/>
    </source>
</evidence>
<dbReference type="Pfam" id="PF02518">
    <property type="entry name" value="HATPase_c"/>
    <property type="match status" value="1"/>
</dbReference>
<name>A0A495JY88_WILMA</name>
<dbReference type="GO" id="GO:0005524">
    <property type="term" value="F:ATP binding"/>
    <property type="evidence" value="ECO:0007669"/>
    <property type="project" value="UniProtKB-KW"/>
</dbReference>
<dbReference type="SUPFAM" id="SSF55874">
    <property type="entry name" value="ATPase domain of HSP90 chaperone/DNA topoisomerase II/histidine kinase"/>
    <property type="match status" value="1"/>
</dbReference>
<comment type="caution">
    <text evidence="16">The sequence shown here is derived from an EMBL/GenBank/DDBJ whole genome shotgun (WGS) entry which is preliminary data.</text>
</comment>
<feature type="transmembrane region" description="Helical" evidence="14">
    <location>
        <begin position="192"/>
        <end position="214"/>
    </location>
</feature>
<keyword evidence="8" id="KW-0547">Nucleotide-binding</keyword>
<evidence type="ECO:0000256" key="3">
    <source>
        <dbReference type="ARBA" id="ARBA00012438"/>
    </source>
</evidence>
<dbReference type="SMART" id="SM00387">
    <property type="entry name" value="HATPase_c"/>
    <property type="match status" value="1"/>
</dbReference>
<dbReference type="Gene3D" id="3.30.450.20">
    <property type="entry name" value="PAS domain"/>
    <property type="match status" value="2"/>
</dbReference>
<dbReference type="SUPFAM" id="SSF55785">
    <property type="entry name" value="PYP-like sensor domain (PAS domain)"/>
    <property type="match status" value="1"/>
</dbReference>
<comment type="subcellular location">
    <subcellularLocation>
        <location evidence="2">Cell membrane</location>
        <topology evidence="2">Multi-pass membrane protein</topology>
    </subcellularLocation>
</comment>
<evidence type="ECO:0000256" key="4">
    <source>
        <dbReference type="ARBA" id="ARBA00022475"/>
    </source>
</evidence>
<dbReference type="PANTHER" id="PTHR44936:SF9">
    <property type="entry name" value="SENSOR PROTEIN CREC"/>
    <property type="match status" value="1"/>
</dbReference>
<dbReference type="SUPFAM" id="SSF103190">
    <property type="entry name" value="Sensory domain-like"/>
    <property type="match status" value="1"/>
</dbReference>
<evidence type="ECO:0000256" key="11">
    <source>
        <dbReference type="ARBA" id="ARBA00022989"/>
    </source>
</evidence>
<evidence type="ECO:0000256" key="7">
    <source>
        <dbReference type="ARBA" id="ARBA00022692"/>
    </source>
</evidence>
<dbReference type="PANTHER" id="PTHR44936">
    <property type="entry name" value="SENSOR PROTEIN CREC"/>
    <property type="match status" value="1"/>
</dbReference>
<dbReference type="InterPro" id="IPR035965">
    <property type="entry name" value="PAS-like_dom_sf"/>
</dbReference>
<evidence type="ECO:0000313" key="17">
    <source>
        <dbReference type="Proteomes" id="UP000274762"/>
    </source>
</evidence>
<reference evidence="16 17" key="1">
    <citation type="submission" date="2018-10" db="EMBL/GenBank/DDBJ databases">
        <title>Sequencing the genomes of 1000 actinobacteria strains.</title>
        <authorList>
            <person name="Klenk H.-P."/>
        </authorList>
    </citation>
    <scope>NUCLEOTIDE SEQUENCE [LARGE SCALE GENOMIC DNA]</scope>
    <source>
        <strain evidence="16 17">DSM 44343</strain>
    </source>
</reference>
<sequence length="588" mass="61137">MARNVGTRRMAGAYAVFMRLRNQVLLLQVVVILVSLGVGFGIVISGSDDKLREEYGQRALAIARSVATDDQVRAEVAAGSGDSLDQKALAGGPLQAQAVAVADRTGALFVVIANNRGLRLAHPDTTELTRPLSTDPGRALGGREDLATDRGTLGESVRAKVPVLAPDSTEVVGLVSVGISTEKISDDLRGDVVALVLIALAALLTGVVGSALLARRWRRLTLGLEPDQLAELVREQGAVLHSIGEGVVAIDPSGVVRVINDKARTLLGVTADIGTPVTEAGLTARVLEVATTPVQTPRSAAVGDRVVLVSSHRVRRDGTDLGIVLSVVDRTDVEALTRQLDSIKSMTDALRAQRHESANRMHVTAGLLRQGDARAALDYLDEVMGTGPYGIDLPGSENINEPHLRAFLDAKAASARERGVLLTLGPQTLVAGTLQDPVAATTIVGNLIDNAIEAASGDASEAASGGTSEVASGGAPAQVEVELIVADDTLLVVVSDSGPGVRLADPQQVFTEGVTTHKDDSVPGGRGMGLALARQLARTRGGDLTLVDAGGDARQPDNVLGGAVFVARLPRMLSPHEPAEPLDEEPVR</sequence>
<keyword evidence="6" id="KW-0808">Transferase</keyword>
<feature type="transmembrane region" description="Helical" evidence="14">
    <location>
        <begin position="24"/>
        <end position="44"/>
    </location>
</feature>
<dbReference type="Gene3D" id="3.30.565.10">
    <property type="entry name" value="Histidine kinase-like ATPase, C-terminal domain"/>
    <property type="match status" value="1"/>
</dbReference>
<keyword evidence="13 14" id="KW-0472">Membrane</keyword>
<evidence type="ECO:0000313" key="16">
    <source>
        <dbReference type="EMBL" id="RKR93967.1"/>
    </source>
</evidence>
<keyword evidence="10" id="KW-0067">ATP-binding</keyword>
<accession>A0A495JY88</accession>
<comment type="catalytic activity">
    <reaction evidence="1">
        <text>ATP + protein L-histidine = ADP + protein N-phospho-L-histidine.</text>
        <dbReference type="EC" id="2.7.13.3"/>
    </reaction>
</comment>
<evidence type="ECO:0000256" key="1">
    <source>
        <dbReference type="ARBA" id="ARBA00000085"/>
    </source>
</evidence>
<keyword evidence="11 14" id="KW-1133">Transmembrane helix</keyword>
<dbReference type="InterPro" id="IPR016120">
    <property type="entry name" value="Sig_transdc_His_kin_SpoOB"/>
</dbReference>
<evidence type="ECO:0000256" key="9">
    <source>
        <dbReference type="ARBA" id="ARBA00022777"/>
    </source>
</evidence>
<gene>
    <name evidence="16" type="ORF">DFJ75_0756</name>
</gene>
<dbReference type="InterPro" id="IPR005467">
    <property type="entry name" value="His_kinase_dom"/>
</dbReference>
<dbReference type="EC" id="2.7.13.3" evidence="3"/>
<dbReference type="GO" id="GO:0000155">
    <property type="term" value="F:phosphorelay sensor kinase activity"/>
    <property type="evidence" value="ECO:0007669"/>
    <property type="project" value="InterPro"/>
</dbReference>
<evidence type="ECO:0000256" key="6">
    <source>
        <dbReference type="ARBA" id="ARBA00022679"/>
    </source>
</evidence>